<dbReference type="RefSeq" id="WP_184619991.1">
    <property type="nucleotide sequence ID" value="NZ_JACHEX010000007.1"/>
</dbReference>
<gene>
    <name evidence="2" type="ORF">HNP65_001891</name>
</gene>
<evidence type="ECO:0000313" key="2">
    <source>
        <dbReference type="EMBL" id="MBB6063420.1"/>
    </source>
</evidence>
<reference evidence="2 3" key="1">
    <citation type="submission" date="2020-08" db="EMBL/GenBank/DDBJ databases">
        <title>Genomic Encyclopedia of Type Strains, Phase IV (KMG-IV): sequencing the most valuable type-strain genomes for metagenomic binning, comparative biology and taxonomic classification.</title>
        <authorList>
            <person name="Goeker M."/>
        </authorList>
    </citation>
    <scope>NUCLEOTIDE SEQUENCE [LARGE SCALE GENOMIC DNA]</scope>
    <source>
        <strain evidence="2 3">DSM 13481</strain>
    </source>
</reference>
<keyword evidence="3" id="KW-1185">Reference proteome</keyword>
<evidence type="ECO:0000256" key="1">
    <source>
        <dbReference type="SAM" id="SignalP"/>
    </source>
</evidence>
<dbReference type="Proteomes" id="UP000555828">
    <property type="component" value="Unassembled WGS sequence"/>
</dbReference>
<sequence length="152" mass="17051">MRKLMVILLVALASMFIFAEAESIHITNHEAVINKTITVNVYQWIDLTYKWLLTDYNIEDYQNYPATIDVLKFTVTSNNDVEITADVNIPEDLQAIDANVLFDGAEPEGNTIPANDSTEHTLSVQINSVPQNLPAGTYEIQIELTFSPTVTF</sequence>
<feature type="chain" id="PRO_5032390696" evidence="1">
    <location>
        <begin position="20"/>
        <end position="152"/>
    </location>
</feature>
<proteinExistence type="predicted"/>
<comment type="caution">
    <text evidence="2">The sequence shown here is derived from an EMBL/GenBank/DDBJ whole genome shotgun (WGS) entry which is preliminary data.</text>
</comment>
<protein>
    <submittedName>
        <fullName evidence="2">Uncharacterized protein</fullName>
    </submittedName>
</protein>
<name>A0A841GUT5_9BACT</name>
<feature type="signal peptide" evidence="1">
    <location>
        <begin position="1"/>
        <end position="19"/>
    </location>
</feature>
<dbReference type="AlphaFoldDB" id="A0A841GUT5"/>
<organism evidence="2 3">
    <name type="scientific">Thermosipho japonicus</name>
    <dbReference type="NCBI Taxonomy" id="90323"/>
    <lineage>
        <taxon>Bacteria</taxon>
        <taxon>Thermotogati</taxon>
        <taxon>Thermotogota</taxon>
        <taxon>Thermotogae</taxon>
        <taxon>Thermotogales</taxon>
        <taxon>Fervidobacteriaceae</taxon>
        <taxon>Thermosipho</taxon>
    </lineage>
</organism>
<evidence type="ECO:0000313" key="3">
    <source>
        <dbReference type="Proteomes" id="UP000555828"/>
    </source>
</evidence>
<dbReference type="EMBL" id="JACHEX010000007">
    <property type="protein sequence ID" value="MBB6063420.1"/>
    <property type="molecule type" value="Genomic_DNA"/>
</dbReference>
<accession>A0A841GUT5</accession>
<keyword evidence="1" id="KW-0732">Signal</keyword>